<feature type="domain" description="Glycosyl transferase family 1" evidence="2">
    <location>
        <begin position="72"/>
        <end position="215"/>
    </location>
</feature>
<keyword evidence="1 3" id="KW-0808">Transferase</keyword>
<dbReference type="PANTHER" id="PTHR46401">
    <property type="entry name" value="GLYCOSYLTRANSFERASE WBBK-RELATED"/>
    <property type="match status" value="1"/>
</dbReference>
<protein>
    <submittedName>
        <fullName evidence="3">Glycosyltransferase</fullName>
    </submittedName>
</protein>
<dbReference type="GO" id="GO:0016757">
    <property type="term" value="F:glycosyltransferase activity"/>
    <property type="evidence" value="ECO:0007669"/>
    <property type="project" value="InterPro"/>
</dbReference>
<dbReference type="Gene3D" id="3.40.50.2000">
    <property type="entry name" value="Glycogen Phosphorylase B"/>
    <property type="match status" value="1"/>
</dbReference>
<dbReference type="GO" id="GO:0009103">
    <property type="term" value="P:lipopolysaccharide biosynthetic process"/>
    <property type="evidence" value="ECO:0007669"/>
    <property type="project" value="TreeGrafter"/>
</dbReference>
<gene>
    <name evidence="3" type="ORF">COZ26_03120</name>
</gene>
<dbReference type="PANTHER" id="PTHR46401:SF2">
    <property type="entry name" value="GLYCOSYLTRANSFERASE WBBK-RELATED"/>
    <property type="match status" value="1"/>
</dbReference>
<feature type="non-terminal residue" evidence="3">
    <location>
        <position position="1"/>
    </location>
</feature>
<dbReference type="SUPFAM" id="SSF53756">
    <property type="entry name" value="UDP-Glycosyltransferase/glycogen phosphorylase"/>
    <property type="match status" value="1"/>
</dbReference>
<name>A0A2M7MGF9_9BACT</name>
<dbReference type="Pfam" id="PF00534">
    <property type="entry name" value="Glycos_transf_1"/>
    <property type="match status" value="1"/>
</dbReference>
<organism evidence="3 4">
    <name type="scientific">Candidatus Kuenenbacteria bacterium CG_4_10_14_3_um_filter_39_14</name>
    <dbReference type="NCBI Taxonomy" id="1974614"/>
    <lineage>
        <taxon>Bacteria</taxon>
        <taxon>Candidatus Kueneniibacteriota</taxon>
    </lineage>
</organism>
<evidence type="ECO:0000313" key="3">
    <source>
        <dbReference type="EMBL" id="PIX92196.1"/>
    </source>
</evidence>
<evidence type="ECO:0000313" key="4">
    <source>
        <dbReference type="Proteomes" id="UP000230658"/>
    </source>
</evidence>
<comment type="caution">
    <text evidence="3">The sequence shown here is derived from an EMBL/GenBank/DDBJ whole genome shotgun (WGS) entry which is preliminary data.</text>
</comment>
<accession>A0A2M7MGF9</accession>
<sequence>WKYLDKFVPVDTTYRLHRKLLSVADVILPNSLAEVHYLTTNFNIEPDKIFIVPNAAEERFAYASPDLFYKEYKLKNFVLCVGKIEPRKNQLLLVKALTNSEKNLVLIGDPIPNRMDYFEKVMKIVKSNSNMHYIKSLPHDSNLLASAYAAAKVHVLLGVNETPGIVNLEAGLAGANLVVADCPPVREYLKDFAIYCNSLSLQDVRRAINEGYNKKKDDRLKNFIMSNYNWEIVARRTLQAYKKILSKR</sequence>
<dbReference type="InterPro" id="IPR001296">
    <property type="entry name" value="Glyco_trans_1"/>
</dbReference>
<evidence type="ECO:0000256" key="1">
    <source>
        <dbReference type="ARBA" id="ARBA00022679"/>
    </source>
</evidence>
<dbReference type="Proteomes" id="UP000230658">
    <property type="component" value="Unassembled WGS sequence"/>
</dbReference>
<dbReference type="AlphaFoldDB" id="A0A2M7MGF9"/>
<dbReference type="EMBL" id="PFJV01000075">
    <property type="protein sequence ID" value="PIX92196.1"/>
    <property type="molecule type" value="Genomic_DNA"/>
</dbReference>
<proteinExistence type="predicted"/>
<reference evidence="4" key="1">
    <citation type="submission" date="2017-09" db="EMBL/GenBank/DDBJ databases">
        <title>Depth-based differentiation of microbial function through sediment-hosted aquifers and enrichment of novel symbionts in the deep terrestrial subsurface.</title>
        <authorList>
            <person name="Probst A.J."/>
            <person name="Ladd B."/>
            <person name="Jarett J.K."/>
            <person name="Geller-Mcgrath D.E."/>
            <person name="Sieber C.M.K."/>
            <person name="Emerson J.B."/>
            <person name="Anantharaman K."/>
            <person name="Thomas B.C."/>
            <person name="Malmstrom R."/>
            <person name="Stieglmeier M."/>
            <person name="Klingl A."/>
            <person name="Woyke T."/>
            <person name="Ryan C.M."/>
            <person name="Banfield J.F."/>
        </authorList>
    </citation>
    <scope>NUCLEOTIDE SEQUENCE [LARGE SCALE GENOMIC DNA]</scope>
</reference>
<evidence type="ECO:0000259" key="2">
    <source>
        <dbReference type="Pfam" id="PF00534"/>
    </source>
</evidence>